<gene>
    <name evidence="2" type="ORF">Taro_048962</name>
</gene>
<feature type="transmembrane region" description="Helical" evidence="1">
    <location>
        <begin position="48"/>
        <end position="71"/>
    </location>
</feature>
<dbReference type="AlphaFoldDB" id="A0A843X9H9"/>
<proteinExistence type="predicted"/>
<keyword evidence="1" id="KW-1133">Transmembrane helix</keyword>
<name>A0A843X9H9_COLES</name>
<protein>
    <submittedName>
        <fullName evidence="2">Uncharacterized protein</fullName>
    </submittedName>
</protein>
<evidence type="ECO:0000256" key="1">
    <source>
        <dbReference type="SAM" id="Phobius"/>
    </source>
</evidence>
<accession>A0A843X9H9</accession>
<organism evidence="2 3">
    <name type="scientific">Colocasia esculenta</name>
    <name type="common">Wild taro</name>
    <name type="synonym">Arum esculentum</name>
    <dbReference type="NCBI Taxonomy" id="4460"/>
    <lineage>
        <taxon>Eukaryota</taxon>
        <taxon>Viridiplantae</taxon>
        <taxon>Streptophyta</taxon>
        <taxon>Embryophyta</taxon>
        <taxon>Tracheophyta</taxon>
        <taxon>Spermatophyta</taxon>
        <taxon>Magnoliopsida</taxon>
        <taxon>Liliopsida</taxon>
        <taxon>Araceae</taxon>
        <taxon>Aroideae</taxon>
        <taxon>Colocasieae</taxon>
        <taxon>Colocasia</taxon>
    </lineage>
</organism>
<keyword evidence="1" id="KW-0812">Transmembrane</keyword>
<comment type="caution">
    <text evidence="2">The sequence shown here is derived from an EMBL/GenBank/DDBJ whole genome shotgun (WGS) entry which is preliminary data.</text>
</comment>
<keyword evidence="1" id="KW-0472">Membrane</keyword>
<dbReference type="EMBL" id="NMUH01006790">
    <property type="protein sequence ID" value="MQM16009.1"/>
    <property type="molecule type" value="Genomic_DNA"/>
</dbReference>
<sequence length="114" mass="12571">MARVRVTVSFSCCCVACVASVSLGVFVPWWHNWRWTHWQWSSLCGGCFQAILGAVLLVIFGAFECVCAAVAERACVWRGLHQCRVVVCGTDGRCPCLVGCPSVVGFMLLWLVRD</sequence>
<keyword evidence="3" id="KW-1185">Reference proteome</keyword>
<evidence type="ECO:0000313" key="3">
    <source>
        <dbReference type="Proteomes" id="UP000652761"/>
    </source>
</evidence>
<reference evidence="2" key="1">
    <citation type="submission" date="2017-07" db="EMBL/GenBank/DDBJ databases">
        <title>Taro Niue Genome Assembly and Annotation.</title>
        <authorList>
            <person name="Atibalentja N."/>
            <person name="Keating K."/>
            <person name="Fields C.J."/>
        </authorList>
    </citation>
    <scope>NUCLEOTIDE SEQUENCE</scope>
    <source>
        <strain evidence="2">Niue_2</strain>
        <tissue evidence="2">Leaf</tissue>
    </source>
</reference>
<dbReference type="Proteomes" id="UP000652761">
    <property type="component" value="Unassembled WGS sequence"/>
</dbReference>
<evidence type="ECO:0000313" key="2">
    <source>
        <dbReference type="EMBL" id="MQM16009.1"/>
    </source>
</evidence>